<keyword evidence="2" id="KW-1185">Reference proteome</keyword>
<name>A0A6G0TCB1_APHGL</name>
<organism evidence="1 2">
    <name type="scientific">Aphis glycines</name>
    <name type="common">Soybean aphid</name>
    <dbReference type="NCBI Taxonomy" id="307491"/>
    <lineage>
        <taxon>Eukaryota</taxon>
        <taxon>Metazoa</taxon>
        <taxon>Ecdysozoa</taxon>
        <taxon>Arthropoda</taxon>
        <taxon>Hexapoda</taxon>
        <taxon>Insecta</taxon>
        <taxon>Pterygota</taxon>
        <taxon>Neoptera</taxon>
        <taxon>Paraneoptera</taxon>
        <taxon>Hemiptera</taxon>
        <taxon>Sternorrhyncha</taxon>
        <taxon>Aphidomorpha</taxon>
        <taxon>Aphidoidea</taxon>
        <taxon>Aphididae</taxon>
        <taxon>Aphidini</taxon>
        <taxon>Aphis</taxon>
        <taxon>Aphis</taxon>
    </lineage>
</organism>
<accession>A0A6G0TCB1</accession>
<gene>
    <name evidence="1" type="ORF">AGLY_011505</name>
</gene>
<evidence type="ECO:0000313" key="1">
    <source>
        <dbReference type="EMBL" id="KAE9530043.1"/>
    </source>
</evidence>
<dbReference type="EMBL" id="VYZN01000043">
    <property type="protein sequence ID" value="KAE9530043.1"/>
    <property type="molecule type" value="Genomic_DNA"/>
</dbReference>
<comment type="caution">
    <text evidence="1">The sequence shown here is derived from an EMBL/GenBank/DDBJ whole genome shotgun (WGS) entry which is preliminary data.</text>
</comment>
<sequence length="233" mass="26980">MEADEVVKDFMTSITMHGLKYNRIIGLRKDLDNCLYHRLGQHSNCATYFCTGSKSNSALNLILEAENGRILREMKNCTSRLILNVESLIENKTNNLCEQFNAIINKHVTGKRLNFSGRRSYNTRVEAAVKFNSKQFLQKIHKQMANNNSPGMFGKKFMKNIDRIQKNTKNRRQLFPDERRYQKPHSYGPDADYGLAESLIENLSTEELETKKSLFLSSLNDVNFEQIEIDTRD</sequence>
<reference evidence="1 2" key="1">
    <citation type="submission" date="2019-08" db="EMBL/GenBank/DDBJ databases">
        <title>The genome of the soybean aphid Biotype 1, its phylome, world population structure and adaptation to the North American continent.</title>
        <authorList>
            <person name="Giordano R."/>
            <person name="Donthu R.K."/>
            <person name="Hernandez A.G."/>
            <person name="Wright C.L."/>
            <person name="Zimin A.V."/>
        </authorList>
    </citation>
    <scope>NUCLEOTIDE SEQUENCE [LARGE SCALE GENOMIC DNA]</scope>
    <source>
        <tissue evidence="1">Whole aphids</tissue>
    </source>
</reference>
<dbReference type="AlphaFoldDB" id="A0A6G0TCB1"/>
<evidence type="ECO:0000313" key="2">
    <source>
        <dbReference type="Proteomes" id="UP000475862"/>
    </source>
</evidence>
<protein>
    <submittedName>
        <fullName evidence="1">Uncharacterized protein</fullName>
    </submittedName>
</protein>
<proteinExistence type="predicted"/>
<dbReference type="Proteomes" id="UP000475862">
    <property type="component" value="Unassembled WGS sequence"/>
</dbReference>
<dbReference type="OrthoDB" id="6612141at2759"/>